<dbReference type="InterPro" id="IPR002083">
    <property type="entry name" value="MATH/TRAF_dom"/>
</dbReference>
<dbReference type="SUPFAM" id="SSF49599">
    <property type="entry name" value="TRAF domain-like"/>
    <property type="match status" value="2"/>
</dbReference>
<dbReference type="SUPFAM" id="SSF54695">
    <property type="entry name" value="POZ domain"/>
    <property type="match status" value="1"/>
</dbReference>
<dbReference type="AlphaFoldDB" id="A0AAV4XUX4"/>
<keyword evidence="4" id="KW-1185">Reference proteome</keyword>
<evidence type="ECO:0000313" key="3">
    <source>
        <dbReference type="EMBL" id="GIY97695.1"/>
    </source>
</evidence>
<name>A0AAV4XUX4_CAEEX</name>
<proteinExistence type="predicted"/>
<evidence type="ECO:0000313" key="4">
    <source>
        <dbReference type="Proteomes" id="UP001054945"/>
    </source>
</evidence>
<reference evidence="3 4" key="1">
    <citation type="submission" date="2021-06" db="EMBL/GenBank/DDBJ databases">
        <title>Caerostris extrusa draft genome.</title>
        <authorList>
            <person name="Kono N."/>
            <person name="Arakawa K."/>
        </authorList>
    </citation>
    <scope>NUCLEOTIDE SEQUENCE [LARGE SCALE GENOMIC DNA]</scope>
</reference>
<dbReference type="InterPro" id="IPR011333">
    <property type="entry name" value="SKP1/BTB/POZ_sf"/>
</dbReference>
<dbReference type="CDD" id="cd18186">
    <property type="entry name" value="BTB_POZ_ZBTB_KLHL-like"/>
    <property type="match status" value="1"/>
</dbReference>
<dbReference type="Gene3D" id="2.60.210.10">
    <property type="entry name" value="Apoptosis, Tumor Necrosis Factor Receptor Associated Protein 2, Chain A"/>
    <property type="match status" value="1"/>
</dbReference>
<dbReference type="Gene3D" id="3.30.710.10">
    <property type="entry name" value="Potassium Channel Kv1.1, Chain A"/>
    <property type="match status" value="1"/>
</dbReference>
<dbReference type="EMBL" id="BPLR01000821">
    <property type="protein sequence ID" value="GIY97695.1"/>
    <property type="molecule type" value="Genomic_DNA"/>
</dbReference>
<dbReference type="GO" id="GO:0030163">
    <property type="term" value="P:protein catabolic process"/>
    <property type="evidence" value="ECO:0007669"/>
    <property type="project" value="UniProtKB-ARBA"/>
</dbReference>
<dbReference type="PANTHER" id="PTHR24413">
    <property type="entry name" value="SPECKLE-TYPE POZ PROTEIN"/>
    <property type="match status" value="1"/>
</dbReference>
<feature type="domain" description="MATH" evidence="2">
    <location>
        <begin position="11"/>
        <end position="141"/>
    </location>
</feature>
<dbReference type="Gene3D" id="1.25.40.420">
    <property type="match status" value="1"/>
</dbReference>
<sequence>MKGKSTDKKKCVTFTWMIENASYCYQNPLEGIRSPSFYINWLGKSKWHLSFYPRGRQSENYIDLVLYREEDPGKNYCLIDTDFEISLLAADFSILKLSKEKKSFYANRGFGFSNFERRQTIFVDEKSNFLPKDTLTARCRIWTPGGNIKKNIEYVARTRIGVEWRSFVWTIPDFSRLQSSKKKTFYIKAESDGNEMISVNAFLSQKLNCEELIRFECTCRDSSAKVTDIKLILLDATGKSIECIRDEFWFDDACECKPFPFAVQKSKLLADQNLYLPGDVLTIQCECTITTGIVMEKIEKLNFGKSDDAQATPIGDFSADHEERLSPSTRILKEDFKFLYSDGFLSDVILKTETATFPAHKIILASRSSVFKAMFSSDMRETREDSVDIEDISDYTLQRMLKYLYTADVEGLQWESAIDLYKAADKYEILSLKKQCSSFLKFNLTQTKACEILLLSDLHMDDDLKIHAQNFILIYDKDIFYSEDWNRIMETNPKLAAYTMRLKIK</sequence>
<accession>A0AAV4XUX4</accession>
<dbReference type="InterPro" id="IPR000210">
    <property type="entry name" value="BTB/POZ_dom"/>
</dbReference>
<gene>
    <name evidence="3" type="primary">spop_24</name>
    <name evidence="3" type="ORF">CEXT_553321</name>
</gene>
<dbReference type="PROSITE" id="PS50144">
    <property type="entry name" value="MATH"/>
    <property type="match status" value="1"/>
</dbReference>
<dbReference type="Pfam" id="PF22486">
    <property type="entry name" value="MATH_2"/>
    <property type="match status" value="1"/>
</dbReference>
<dbReference type="Pfam" id="PF00651">
    <property type="entry name" value="BTB"/>
    <property type="match status" value="1"/>
</dbReference>
<dbReference type="SMART" id="SM00225">
    <property type="entry name" value="BTB"/>
    <property type="match status" value="1"/>
</dbReference>
<protein>
    <submittedName>
        <fullName evidence="3">Speckle-type POZ protein</fullName>
    </submittedName>
</protein>
<dbReference type="Proteomes" id="UP001054945">
    <property type="component" value="Unassembled WGS sequence"/>
</dbReference>
<dbReference type="InterPro" id="IPR008974">
    <property type="entry name" value="TRAF-like"/>
</dbReference>
<organism evidence="3 4">
    <name type="scientific">Caerostris extrusa</name>
    <name type="common">Bark spider</name>
    <name type="synonym">Caerostris bankana</name>
    <dbReference type="NCBI Taxonomy" id="172846"/>
    <lineage>
        <taxon>Eukaryota</taxon>
        <taxon>Metazoa</taxon>
        <taxon>Ecdysozoa</taxon>
        <taxon>Arthropoda</taxon>
        <taxon>Chelicerata</taxon>
        <taxon>Arachnida</taxon>
        <taxon>Araneae</taxon>
        <taxon>Araneomorphae</taxon>
        <taxon>Entelegynae</taxon>
        <taxon>Araneoidea</taxon>
        <taxon>Araneidae</taxon>
        <taxon>Caerostris</taxon>
    </lineage>
</organism>
<feature type="domain" description="BTB" evidence="1">
    <location>
        <begin position="346"/>
        <end position="413"/>
    </location>
</feature>
<evidence type="ECO:0000259" key="1">
    <source>
        <dbReference type="PROSITE" id="PS50097"/>
    </source>
</evidence>
<evidence type="ECO:0000259" key="2">
    <source>
        <dbReference type="PROSITE" id="PS50144"/>
    </source>
</evidence>
<comment type="caution">
    <text evidence="3">The sequence shown here is derived from an EMBL/GenBank/DDBJ whole genome shotgun (WGS) entry which is preliminary data.</text>
</comment>
<dbReference type="PROSITE" id="PS50097">
    <property type="entry name" value="BTB"/>
    <property type="match status" value="1"/>
</dbReference>
<dbReference type="CDD" id="cd00121">
    <property type="entry name" value="MATH"/>
    <property type="match status" value="1"/>
</dbReference>